<proteinExistence type="predicted"/>
<dbReference type="EMBL" id="CP018191">
    <property type="protein sequence ID" value="APH54408.1"/>
    <property type="molecule type" value="Genomic_DNA"/>
</dbReference>
<dbReference type="RefSeq" id="WP_157692559.1">
    <property type="nucleotide sequence ID" value="NZ_CP018191.1"/>
</dbReference>
<evidence type="ECO:0000313" key="1">
    <source>
        <dbReference type="EMBL" id="APH54408.1"/>
    </source>
</evidence>
<dbReference type="Proteomes" id="UP000182373">
    <property type="component" value="Chromosome"/>
</dbReference>
<accession>A0AAC9P8D7</accession>
<evidence type="ECO:0000313" key="2">
    <source>
        <dbReference type="Proteomes" id="UP000182373"/>
    </source>
</evidence>
<gene>
    <name evidence="1" type="ORF">GbCGDNIH9_1128</name>
</gene>
<name>A0AAC9P8D7_9PROT</name>
<sequence length="55" mass="5983">MTPQTNDLIAALLATAAAVSGTSEDVVMERYYRFLLRLEGKDPNQRDAGKAQGLD</sequence>
<protein>
    <submittedName>
        <fullName evidence="1">Uncharacterized protein</fullName>
    </submittedName>
</protein>
<reference evidence="2" key="1">
    <citation type="submission" date="2016-11" db="EMBL/GenBank/DDBJ databases">
        <title>Comparative genomic and phenotypic analysis of Granulibacter bethesdensis clinical isolates from patients with chronic granulomatous disease.</title>
        <authorList>
            <person name="Zarember K.A."/>
            <person name="Porcella S.F."/>
            <person name="Chu J."/>
            <person name="Ding L."/>
            <person name="Dahlstrom E."/>
            <person name="Barbian K."/>
            <person name="Martens C."/>
            <person name="Sykora L."/>
            <person name="Kramer S."/>
            <person name="Pettinato A.M."/>
            <person name="Hong H."/>
            <person name="Wald G."/>
            <person name="Berg L.J."/>
            <person name="Rogge L.S."/>
            <person name="Greenberg D.E."/>
            <person name="Falcone E.L."/>
            <person name="Neves J.F."/>
            <person name="Simoes M.J."/>
            <person name="Casal M."/>
            <person name="Rodriguez-Lopez F.C."/>
            <person name="Zelazny A."/>
            <person name="Gallin J.I."/>
            <person name="Holland S.M."/>
        </authorList>
    </citation>
    <scope>NUCLEOTIDE SEQUENCE [LARGE SCALE GENOMIC DNA]</scope>
    <source>
        <strain evidence="2">NIH9.1</strain>
    </source>
</reference>
<dbReference type="AlphaFoldDB" id="A0AAC9P8D7"/>
<organism evidence="1 2">
    <name type="scientific">Granulibacter bethesdensis</name>
    <dbReference type="NCBI Taxonomy" id="364410"/>
    <lineage>
        <taxon>Bacteria</taxon>
        <taxon>Pseudomonadati</taxon>
        <taxon>Pseudomonadota</taxon>
        <taxon>Alphaproteobacteria</taxon>
        <taxon>Acetobacterales</taxon>
        <taxon>Acetobacteraceae</taxon>
        <taxon>Granulibacter</taxon>
    </lineage>
</organism>